<evidence type="ECO:0000313" key="1">
    <source>
        <dbReference type="EMBL" id="KAI3672701.1"/>
    </source>
</evidence>
<protein>
    <submittedName>
        <fullName evidence="1">Uncharacterized protein</fullName>
    </submittedName>
</protein>
<dbReference type="EMBL" id="CM042061">
    <property type="protein sequence ID" value="KAI3672701.1"/>
    <property type="molecule type" value="Genomic_DNA"/>
</dbReference>
<evidence type="ECO:0000313" key="2">
    <source>
        <dbReference type="Proteomes" id="UP001055879"/>
    </source>
</evidence>
<comment type="caution">
    <text evidence="1">The sequence shown here is derived from an EMBL/GenBank/DDBJ whole genome shotgun (WGS) entry which is preliminary data.</text>
</comment>
<gene>
    <name evidence="1" type="ORF">L6452_38798</name>
</gene>
<reference evidence="1 2" key="2">
    <citation type="journal article" date="2022" name="Mol. Ecol. Resour.">
        <title>The genomes of chicory, endive, great burdock and yacon provide insights into Asteraceae paleo-polyploidization history and plant inulin production.</title>
        <authorList>
            <person name="Fan W."/>
            <person name="Wang S."/>
            <person name="Wang H."/>
            <person name="Wang A."/>
            <person name="Jiang F."/>
            <person name="Liu H."/>
            <person name="Zhao H."/>
            <person name="Xu D."/>
            <person name="Zhang Y."/>
        </authorList>
    </citation>
    <scope>NUCLEOTIDE SEQUENCE [LARGE SCALE GENOMIC DNA]</scope>
    <source>
        <strain evidence="2">cv. Niubang</strain>
    </source>
</reference>
<name>A0ACB8XR37_ARCLA</name>
<organism evidence="1 2">
    <name type="scientific">Arctium lappa</name>
    <name type="common">Greater burdock</name>
    <name type="synonym">Lappa major</name>
    <dbReference type="NCBI Taxonomy" id="4217"/>
    <lineage>
        <taxon>Eukaryota</taxon>
        <taxon>Viridiplantae</taxon>
        <taxon>Streptophyta</taxon>
        <taxon>Embryophyta</taxon>
        <taxon>Tracheophyta</taxon>
        <taxon>Spermatophyta</taxon>
        <taxon>Magnoliopsida</taxon>
        <taxon>eudicotyledons</taxon>
        <taxon>Gunneridae</taxon>
        <taxon>Pentapetalae</taxon>
        <taxon>asterids</taxon>
        <taxon>campanulids</taxon>
        <taxon>Asterales</taxon>
        <taxon>Asteraceae</taxon>
        <taxon>Carduoideae</taxon>
        <taxon>Cardueae</taxon>
        <taxon>Arctiinae</taxon>
        <taxon>Arctium</taxon>
    </lineage>
</organism>
<dbReference type="Proteomes" id="UP001055879">
    <property type="component" value="Linkage Group LG15"/>
</dbReference>
<proteinExistence type="predicted"/>
<sequence>MANNPQNSGAQFWPLLPAQQGQPFMQLASGSQQFRPLGQGMPPGQSQLPRFSHPLQQMSSWPVQPVHTTPSSLASPMPFMHPNMTSTSCSPQFQSSATTNNHVPGLGGPGVHLSSSFTFSTSAFGQAQNVMNASSHFQPVSQMHTPIAPFRGQHWLPSGTQVAPTVTPVAQTGMQFVNISSRNQVMSVPNFIQEASSDWQEYTSGDGRRYFYNKRTQNTSWEKPLELMTPLEMSWQLEGK</sequence>
<accession>A0ACB8XR37</accession>
<keyword evidence="2" id="KW-1185">Reference proteome</keyword>
<reference evidence="2" key="1">
    <citation type="journal article" date="2022" name="Mol. Ecol. Resour.">
        <title>The genomes of chicory, endive, great burdock and yacon provide insights into Asteraceae palaeo-polyploidization history and plant inulin production.</title>
        <authorList>
            <person name="Fan W."/>
            <person name="Wang S."/>
            <person name="Wang H."/>
            <person name="Wang A."/>
            <person name="Jiang F."/>
            <person name="Liu H."/>
            <person name="Zhao H."/>
            <person name="Xu D."/>
            <person name="Zhang Y."/>
        </authorList>
    </citation>
    <scope>NUCLEOTIDE SEQUENCE [LARGE SCALE GENOMIC DNA]</scope>
    <source>
        <strain evidence="2">cv. Niubang</strain>
    </source>
</reference>